<evidence type="ECO:0000256" key="3">
    <source>
        <dbReference type="SAM" id="MobiDB-lite"/>
    </source>
</evidence>
<dbReference type="CDD" id="cd00024">
    <property type="entry name" value="CD_CSD"/>
    <property type="match status" value="1"/>
</dbReference>
<feature type="domain" description="Chromo" evidence="5">
    <location>
        <begin position="24"/>
        <end position="80"/>
    </location>
</feature>
<keyword evidence="7" id="KW-1185">Reference proteome</keyword>
<gene>
    <name evidence="6" type="ORF">PENTCL1PPCAC_1965</name>
</gene>
<sequence>IIFRLYFYFLLTLRDLVMSPRDVYEVEAVIGKRYRKGKLEYHLKWKGYDERTWVALRDCTCNEMIDEFEKERRERRSTSTDVVDLVHSSTSSRSTGSGRSSAISNGNESSLNGRSSSVSTGNERPSSSRSYGSSLDSALASILCNDPIIGANCKVVQKRHAPPAKILPQDGFAGLEVWTMGAYKEWAEKEKIEIKLDLDEEQPEMFLGKEVERIVAHWPYGEKPFYLIKTEASMGNIPTPIRDVVHGVECVAAARLFPKVLSHYTSFLAFTHRSQDLKRHIDGRKKTINKKNKN</sequence>
<protein>
    <recommendedName>
        <fullName evidence="5">Chromo domain-containing protein</fullName>
    </recommendedName>
</protein>
<feature type="compositionally biased region" description="Low complexity" evidence="3">
    <location>
        <begin position="88"/>
        <end position="101"/>
    </location>
</feature>
<dbReference type="GO" id="GO:0005634">
    <property type="term" value="C:nucleus"/>
    <property type="evidence" value="ECO:0007669"/>
    <property type="project" value="UniProtKB-SubCell"/>
</dbReference>
<feature type="chain" id="PRO_5043775347" description="Chromo domain-containing protein" evidence="4">
    <location>
        <begin position="20"/>
        <end position="294"/>
    </location>
</feature>
<dbReference type="EMBL" id="BTSX01000001">
    <property type="protein sequence ID" value="GMS79790.1"/>
    <property type="molecule type" value="Genomic_DNA"/>
</dbReference>
<comment type="subcellular location">
    <subcellularLocation>
        <location evidence="1">Nucleus</location>
    </subcellularLocation>
</comment>
<dbReference type="Proteomes" id="UP001432027">
    <property type="component" value="Unassembled WGS sequence"/>
</dbReference>
<evidence type="ECO:0000259" key="5">
    <source>
        <dbReference type="PROSITE" id="PS50013"/>
    </source>
</evidence>
<dbReference type="PANTHER" id="PTHR22812">
    <property type="entry name" value="CHROMOBOX PROTEIN"/>
    <property type="match status" value="1"/>
</dbReference>
<evidence type="ECO:0000313" key="6">
    <source>
        <dbReference type="EMBL" id="GMS79790.1"/>
    </source>
</evidence>
<dbReference type="AlphaFoldDB" id="A0AAV5SAI9"/>
<dbReference type="InterPro" id="IPR000953">
    <property type="entry name" value="Chromo/chromo_shadow_dom"/>
</dbReference>
<evidence type="ECO:0000256" key="1">
    <source>
        <dbReference type="ARBA" id="ARBA00004123"/>
    </source>
</evidence>
<evidence type="ECO:0000256" key="4">
    <source>
        <dbReference type="SAM" id="SignalP"/>
    </source>
</evidence>
<dbReference type="InterPro" id="IPR051219">
    <property type="entry name" value="Heterochromatin_chromo-domain"/>
</dbReference>
<evidence type="ECO:0000256" key="2">
    <source>
        <dbReference type="ARBA" id="ARBA00023242"/>
    </source>
</evidence>
<name>A0AAV5SAI9_9BILA</name>
<dbReference type="InterPro" id="IPR023780">
    <property type="entry name" value="Chromo_domain"/>
</dbReference>
<feature type="region of interest" description="Disordered" evidence="3">
    <location>
        <begin position="79"/>
        <end position="132"/>
    </location>
</feature>
<evidence type="ECO:0000313" key="7">
    <source>
        <dbReference type="Proteomes" id="UP001432027"/>
    </source>
</evidence>
<feature type="signal peptide" evidence="4">
    <location>
        <begin position="1"/>
        <end position="19"/>
    </location>
</feature>
<dbReference type="PROSITE" id="PS50013">
    <property type="entry name" value="CHROMO_2"/>
    <property type="match status" value="1"/>
</dbReference>
<keyword evidence="2" id="KW-0539">Nucleus</keyword>
<dbReference type="SUPFAM" id="SSF54160">
    <property type="entry name" value="Chromo domain-like"/>
    <property type="match status" value="1"/>
</dbReference>
<proteinExistence type="predicted"/>
<feature type="non-terminal residue" evidence="6">
    <location>
        <position position="1"/>
    </location>
</feature>
<dbReference type="Pfam" id="PF00385">
    <property type="entry name" value="Chromo"/>
    <property type="match status" value="1"/>
</dbReference>
<dbReference type="SMART" id="SM00298">
    <property type="entry name" value="CHROMO"/>
    <property type="match status" value="1"/>
</dbReference>
<reference evidence="6" key="1">
    <citation type="submission" date="2023-10" db="EMBL/GenBank/DDBJ databases">
        <title>Genome assembly of Pristionchus species.</title>
        <authorList>
            <person name="Yoshida K."/>
            <person name="Sommer R.J."/>
        </authorList>
    </citation>
    <scope>NUCLEOTIDE SEQUENCE</scope>
    <source>
        <strain evidence="6">RS0144</strain>
    </source>
</reference>
<comment type="caution">
    <text evidence="6">The sequence shown here is derived from an EMBL/GenBank/DDBJ whole genome shotgun (WGS) entry which is preliminary data.</text>
</comment>
<dbReference type="Gene3D" id="2.40.50.40">
    <property type="match status" value="1"/>
</dbReference>
<keyword evidence="4" id="KW-0732">Signal</keyword>
<dbReference type="InterPro" id="IPR016197">
    <property type="entry name" value="Chromo-like_dom_sf"/>
</dbReference>
<accession>A0AAV5SAI9</accession>
<feature type="compositionally biased region" description="Polar residues" evidence="3">
    <location>
        <begin position="102"/>
        <end position="125"/>
    </location>
</feature>
<organism evidence="6 7">
    <name type="scientific">Pristionchus entomophagus</name>
    <dbReference type="NCBI Taxonomy" id="358040"/>
    <lineage>
        <taxon>Eukaryota</taxon>
        <taxon>Metazoa</taxon>
        <taxon>Ecdysozoa</taxon>
        <taxon>Nematoda</taxon>
        <taxon>Chromadorea</taxon>
        <taxon>Rhabditida</taxon>
        <taxon>Rhabditina</taxon>
        <taxon>Diplogasteromorpha</taxon>
        <taxon>Diplogasteroidea</taxon>
        <taxon>Neodiplogasteridae</taxon>
        <taxon>Pristionchus</taxon>
    </lineage>
</organism>